<evidence type="ECO:0000313" key="3">
    <source>
        <dbReference type="EMBL" id="EHL13074.1"/>
    </source>
</evidence>
<organism evidence="3">
    <name type="scientific">Peptoanaerobacter stomatis</name>
    <dbReference type="NCBI Taxonomy" id="796937"/>
    <lineage>
        <taxon>Bacteria</taxon>
        <taxon>Bacillati</taxon>
        <taxon>Bacillota</taxon>
        <taxon>Clostridia</taxon>
        <taxon>Peptostreptococcales</taxon>
        <taxon>Filifactoraceae</taxon>
        <taxon>Peptoanaerobacter</taxon>
    </lineage>
</organism>
<feature type="domain" description="Helix-hairpin-helix DNA-binding motif class 1" evidence="2">
    <location>
        <begin position="183"/>
        <end position="202"/>
    </location>
</feature>
<feature type="transmembrane region" description="Helical" evidence="1">
    <location>
        <begin position="6"/>
        <end position="23"/>
    </location>
</feature>
<gene>
    <name evidence="3" type="ORF">HMPREF9629_00374</name>
</gene>
<dbReference type="NCBIfam" id="TIGR00426">
    <property type="entry name" value="competence protein ComEA helix-hairpin-helix repeat region"/>
    <property type="match status" value="1"/>
</dbReference>
<dbReference type="Gene3D" id="1.10.150.310">
    <property type="entry name" value="Tex RuvX-like domain-like"/>
    <property type="match status" value="1"/>
</dbReference>
<dbReference type="Gene3D" id="3.10.560.10">
    <property type="entry name" value="Outer membrane lipoprotein wza domain like"/>
    <property type="match status" value="1"/>
</dbReference>
<dbReference type="GO" id="GO:0015628">
    <property type="term" value="P:protein secretion by the type II secretion system"/>
    <property type="evidence" value="ECO:0007669"/>
    <property type="project" value="TreeGrafter"/>
</dbReference>
<reference evidence="3" key="1">
    <citation type="submission" date="2011-08" db="EMBL/GenBank/DDBJ databases">
        <title>The Genome Sequence of Eubacteriaceae bacterium ACC19a.</title>
        <authorList>
            <consortium name="The Broad Institute Genome Sequencing Platform"/>
            <person name="Earl A."/>
            <person name="Ward D."/>
            <person name="Feldgarden M."/>
            <person name="Gevers D."/>
            <person name="Sizova M."/>
            <person name="Hazen A."/>
            <person name="Epstein S."/>
            <person name="Young S.K."/>
            <person name="Zeng Q."/>
            <person name="Gargeya S."/>
            <person name="Fitzgerald M."/>
            <person name="Haas B."/>
            <person name="Abouelleil A."/>
            <person name="Alvarado L."/>
            <person name="Arachchi H.M."/>
            <person name="Berlin A."/>
            <person name="Brown A."/>
            <person name="Chapman S.B."/>
            <person name="Chen Z."/>
            <person name="Dunbar C."/>
            <person name="Freedman E."/>
            <person name="Gearin G."/>
            <person name="Gellesch M."/>
            <person name="Goldberg J."/>
            <person name="Griggs A."/>
            <person name="Gujja S."/>
            <person name="Heiman D."/>
            <person name="Howarth C."/>
            <person name="Larson L."/>
            <person name="Lui A."/>
            <person name="MacDonald P.J.P."/>
            <person name="Montmayeur A."/>
            <person name="Murphy C."/>
            <person name="Neiman D."/>
            <person name="Pearson M."/>
            <person name="Priest M."/>
            <person name="Roberts A."/>
            <person name="Saif S."/>
            <person name="Shea T."/>
            <person name="Shenoy N."/>
            <person name="Sisk P."/>
            <person name="Stolte C."/>
            <person name="Sykes S."/>
            <person name="Wortman J."/>
            <person name="Nusbaum C."/>
            <person name="Birren B."/>
        </authorList>
    </citation>
    <scope>NUCLEOTIDE SEQUENCE [LARGE SCALE GENOMIC DNA]</scope>
    <source>
        <strain evidence="3">ACC19a</strain>
    </source>
</reference>
<dbReference type="InterPro" id="IPR004509">
    <property type="entry name" value="Competence_ComEA_HhH"/>
</dbReference>
<dbReference type="HOGENOM" id="CLU_052011_1_2_9"/>
<dbReference type="Pfam" id="PF12836">
    <property type="entry name" value="HHH_3"/>
    <property type="match status" value="1"/>
</dbReference>
<evidence type="ECO:0000256" key="1">
    <source>
        <dbReference type="SAM" id="Phobius"/>
    </source>
</evidence>
<sequence length="206" mass="22851">MKRKDIIIIITISIILSLGMIIFHSTKSSDILLDKSENTKISEKIKAEDNDAVIEQDSAAVKNEKVVVYISGEVVNPQVIEMKDGDRLIDAVEKCGGMTENADKNAVNLALLLKDEDHYVIPKIGENLQLNTSSNNKSLQNNNLVNINTADKTILISLPSIGEKTAEKIIQYRETNGNFKSIDDIKNINGIGEKKFEQIKDLITVK</sequence>
<dbReference type="AlphaFoldDB" id="G9X1V1"/>
<dbReference type="BioCyc" id="EBAC796937-HMP:GMGH-374-MONOMER"/>
<dbReference type="EMBL" id="AFZE01000045">
    <property type="protein sequence ID" value="EHL13074.1"/>
    <property type="molecule type" value="Genomic_DNA"/>
</dbReference>
<keyword evidence="1" id="KW-0472">Membrane</keyword>
<dbReference type="GO" id="GO:0015627">
    <property type="term" value="C:type II protein secretion system complex"/>
    <property type="evidence" value="ECO:0007669"/>
    <property type="project" value="TreeGrafter"/>
</dbReference>
<keyword evidence="1" id="KW-1133">Transmembrane helix</keyword>
<dbReference type="InterPro" id="IPR051675">
    <property type="entry name" value="Endo/Exo/Phosphatase_dom_1"/>
</dbReference>
<accession>G9X1V1</accession>
<proteinExistence type="predicted"/>
<dbReference type="PATRIC" id="fig|796937.3.peg.1597"/>
<dbReference type="InterPro" id="IPR019554">
    <property type="entry name" value="Soluble_ligand-bd"/>
</dbReference>
<dbReference type="SMART" id="SM00278">
    <property type="entry name" value="HhH1"/>
    <property type="match status" value="2"/>
</dbReference>
<keyword evidence="1" id="KW-0812">Transmembrane</keyword>
<evidence type="ECO:0000259" key="2">
    <source>
        <dbReference type="SMART" id="SM00278"/>
    </source>
</evidence>
<dbReference type="Pfam" id="PF10531">
    <property type="entry name" value="SLBB"/>
    <property type="match status" value="1"/>
</dbReference>
<dbReference type="RefSeq" id="WP_009524611.1">
    <property type="nucleotide sequence ID" value="NZ_JH414547.1"/>
</dbReference>
<dbReference type="GO" id="GO:0003677">
    <property type="term" value="F:DNA binding"/>
    <property type="evidence" value="ECO:0007669"/>
    <property type="project" value="InterPro"/>
</dbReference>
<dbReference type="PANTHER" id="PTHR21180">
    <property type="entry name" value="ENDONUCLEASE/EXONUCLEASE/PHOSPHATASE FAMILY DOMAIN-CONTAINING PROTEIN 1"/>
    <property type="match status" value="1"/>
</dbReference>
<dbReference type="GO" id="GO:0006281">
    <property type="term" value="P:DNA repair"/>
    <property type="evidence" value="ECO:0007669"/>
    <property type="project" value="InterPro"/>
</dbReference>
<comment type="caution">
    <text evidence="3">The sequence shown here is derived from an EMBL/GenBank/DDBJ whole genome shotgun (WGS) entry which is preliminary data.</text>
</comment>
<dbReference type="SUPFAM" id="SSF47781">
    <property type="entry name" value="RuvA domain 2-like"/>
    <property type="match status" value="1"/>
</dbReference>
<dbReference type="Proteomes" id="UP000006437">
    <property type="component" value="Unassembled WGS sequence"/>
</dbReference>
<protein>
    <recommendedName>
        <fullName evidence="2">Helix-hairpin-helix DNA-binding motif class 1 domain-containing protein</fullName>
    </recommendedName>
</protein>
<dbReference type="PANTHER" id="PTHR21180:SF32">
    <property type="entry name" value="ENDONUCLEASE_EXONUCLEASE_PHOSPHATASE FAMILY DOMAIN-CONTAINING PROTEIN 1"/>
    <property type="match status" value="1"/>
</dbReference>
<feature type="domain" description="Helix-hairpin-helix DNA-binding motif class 1" evidence="2">
    <location>
        <begin position="153"/>
        <end position="172"/>
    </location>
</feature>
<dbReference type="InterPro" id="IPR003583">
    <property type="entry name" value="Hlx-hairpin-Hlx_DNA-bd_motif"/>
</dbReference>
<dbReference type="InterPro" id="IPR010994">
    <property type="entry name" value="RuvA_2-like"/>
</dbReference>
<name>G9X1V1_9FIRM</name>